<dbReference type="EMBL" id="CAJGYM010000010">
    <property type="protein sequence ID" value="CAD6189147.1"/>
    <property type="molecule type" value="Genomic_DNA"/>
</dbReference>
<dbReference type="Pfam" id="PF01421">
    <property type="entry name" value="Reprolysin"/>
    <property type="match status" value="1"/>
</dbReference>
<keyword evidence="2" id="KW-0472">Membrane</keyword>
<organism evidence="4 5">
    <name type="scientific">Caenorhabditis auriculariae</name>
    <dbReference type="NCBI Taxonomy" id="2777116"/>
    <lineage>
        <taxon>Eukaryota</taxon>
        <taxon>Metazoa</taxon>
        <taxon>Ecdysozoa</taxon>
        <taxon>Nematoda</taxon>
        <taxon>Chromadorea</taxon>
        <taxon>Rhabditida</taxon>
        <taxon>Rhabditina</taxon>
        <taxon>Rhabditomorpha</taxon>
        <taxon>Rhabditoidea</taxon>
        <taxon>Rhabditidae</taxon>
        <taxon>Peloderinae</taxon>
        <taxon>Caenorhabditis</taxon>
    </lineage>
</organism>
<reference evidence="4" key="1">
    <citation type="submission" date="2020-10" db="EMBL/GenBank/DDBJ databases">
        <authorList>
            <person name="Kikuchi T."/>
        </authorList>
    </citation>
    <scope>NUCLEOTIDE SEQUENCE</scope>
    <source>
        <strain evidence="4">NKZ352</strain>
    </source>
</reference>
<feature type="binding site" evidence="1">
    <location>
        <position position="131"/>
    </location>
    <ligand>
        <name>Zn(2+)</name>
        <dbReference type="ChEBI" id="CHEBI:29105"/>
        <note>catalytic</note>
    </ligand>
</feature>
<proteinExistence type="predicted"/>
<dbReference type="Gene3D" id="3.40.390.10">
    <property type="entry name" value="Collagenase (Catalytic Domain)"/>
    <property type="match status" value="1"/>
</dbReference>
<feature type="active site" evidence="1">
    <location>
        <position position="128"/>
    </location>
</feature>
<comment type="caution">
    <text evidence="4">The sequence shown here is derived from an EMBL/GenBank/DDBJ whole genome shotgun (WGS) entry which is preliminary data.</text>
</comment>
<dbReference type="GO" id="GO:0004222">
    <property type="term" value="F:metalloendopeptidase activity"/>
    <property type="evidence" value="ECO:0007669"/>
    <property type="project" value="InterPro"/>
</dbReference>
<dbReference type="GO" id="GO:0006509">
    <property type="term" value="P:membrane protein ectodomain proteolysis"/>
    <property type="evidence" value="ECO:0007669"/>
    <property type="project" value="TreeGrafter"/>
</dbReference>
<dbReference type="InterPro" id="IPR036436">
    <property type="entry name" value="Disintegrin_dom_sf"/>
</dbReference>
<dbReference type="PANTHER" id="PTHR11905">
    <property type="entry name" value="ADAM A DISINTEGRIN AND METALLOPROTEASE DOMAIN"/>
    <property type="match status" value="1"/>
</dbReference>
<keyword evidence="1" id="KW-0862">Zinc</keyword>
<dbReference type="OrthoDB" id="2131567at2759"/>
<keyword evidence="5" id="KW-1185">Reference proteome</keyword>
<dbReference type="InterPro" id="IPR024079">
    <property type="entry name" value="MetalloPept_cat_dom_sf"/>
</dbReference>
<dbReference type="GO" id="GO:0046872">
    <property type="term" value="F:metal ion binding"/>
    <property type="evidence" value="ECO:0007669"/>
    <property type="project" value="UniProtKB-KW"/>
</dbReference>
<name>A0A8S1H183_9PELO</name>
<evidence type="ECO:0000313" key="5">
    <source>
        <dbReference type="Proteomes" id="UP000835052"/>
    </source>
</evidence>
<keyword evidence="1" id="KW-0479">Metal-binding</keyword>
<keyword evidence="2" id="KW-0812">Transmembrane</keyword>
<dbReference type="PROSITE" id="PS50215">
    <property type="entry name" value="ADAM_MEPRO"/>
    <property type="match status" value="1"/>
</dbReference>
<feature type="domain" description="Peptidase M12B" evidence="3">
    <location>
        <begin position="6"/>
        <end position="175"/>
    </location>
</feature>
<feature type="binding site" evidence="1">
    <location>
        <position position="127"/>
    </location>
    <ligand>
        <name>Zn(2+)</name>
        <dbReference type="ChEBI" id="CHEBI:29105"/>
        <note>catalytic</note>
    </ligand>
</feature>
<dbReference type="Gene3D" id="4.10.70.10">
    <property type="entry name" value="Disintegrin domain"/>
    <property type="match status" value="1"/>
</dbReference>
<dbReference type="SUPFAM" id="SSF55486">
    <property type="entry name" value="Metalloproteases ('zincins'), catalytic domain"/>
    <property type="match status" value="1"/>
</dbReference>
<evidence type="ECO:0000313" key="4">
    <source>
        <dbReference type="EMBL" id="CAD6189147.1"/>
    </source>
</evidence>
<gene>
    <name evidence="4" type="ORF">CAUJ_LOCUS5066</name>
</gene>
<feature type="transmembrane region" description="Helical" evidence="2">
    <location>
        <begin position="228"/>
        <end position="253"/>
    </location>
</feature>
<protein>
    <recommendedName>
        <fullName evidence="3">Peptidase M12B domain-containing protein</fullName>
    </recommendedName>
</protein>
<comment type="caution">
    <text evidence="1">Lacks conserved residue(s) required for the propagation of feature annotation.</text>
</comment>
<keyword evidence="2" id="KW-1133">Transmembrane helix</keyword>
<evidence type="ECO:0000256" key="1">
    <source>
        <dbReference type="PROSITE-ProRule" id="PRU00276"/>
    </source>
</evidence>
<evidence type="ECO:0000259" key="3">
    <source>
        <dbReference type="PROSITE" id="PS50215"/>
    </source>
</evidence>
<sequence length="327" mass="36498">MDPLVRTIDFLIAVDSPLTQYFNYDESKIRSAVVTLMHSVSAYLYPLKIRVALAEIVPIKGYNLSLDDFGSWKKAQNHQAAHDIAVLLRYKHEGGIAYVNGVCSVNSIAVAGFTPEATSKNAWLFIHEVAHVLGLSHEAQATCSCVQKQPGECLRLKGFEECSAQQLADLLPKHRCLEPNNRLRRPIVSLCGNGIKEFEEECDCGPEKWCDNILCNATDCRFVLKKNLLFFIFSFGSAFIFFIVLVSTGEFTFNRVKKLLHAKGRKVPPSSPVCNEVEEKRGRRIGNKVLDVAKSPDLNGSYVVMNPPKNLLNSLAIFPRDNLLLTP</sequence>
<dbReference type="AlphaFoldDB" id="A0A8S1H183"/>
<dbReference type="Proteomes" id="UP000835052">
    <property type="component" value="Unassembled WGS sequence"/>
</dbReference>
<feature type="binding site" evidence="1">
    <location>
        <position position="137"/>
    </location>
    <ligand>
        <name>Zn(2+)</name>
        <dbReference type="ChEBI" id="CHEBI:29105"/>
        <note>catalytic</note>
    </ligand>
</feature>
<dbReference type="PANTHER" id="PTHR11905:SF238">
    <property type="entry name" value="PEPTIDASE M12B DOMAIN-CONTAINING PROTEIN-RELATED"/>
    <property type="match status" value="1"/>
</dbReference>
<accession>A0A8S1H183</accession>
<dbReference type="InterPro" id="IPR001590">
    <property type="entry name" value="Peptidase_M12B"/>
</dbReference>
<evidence type="ECO:0000256" key="2">
    <source>
        <dbReference type="SAM" id="Phobius"/>
    </source>
</evidence>